<dbReference type="Proteomes" id="UP000587002">
    <property type="component" value="Unassembled WGS sequence"/>
</dbReference>
<comment type="caution">
    <text evidence="2">The sequence shown here is derived from an EMBL/GenBank/DDBJ whole genome shotgun (WGS) entry which is preliminary data.</text>
</comment>
<sequence length="95" mass="9853">MPRPTALSLGWKSNDVRQRRQTGRTGGPSAHDHRSAARDGQQGGLVSTLPTTGSIGAGPDHDFDTTAPSTFDQDQYAAAHTHDGEVGDAATTGPT</sequence>
<evidence type="ECO:0000313" key="3">
    <source>
        <dbReference type="Proteomes" id="UP000587002"/>
    </source>
</evidence>
<dbReference type="AlphaFoldDB" id="A0A853ARA6"/>
<dbReference type="RefSeq" id="WP_246330437.1">
    <property type="nucleotide sequence ID" value="NZ_BAABFH010000001.1"/>
</dbReference>
<protein>
    <submittedName>
        <fullName evidence="2">Uncharacterized protein</fullName>
    </submittedName>
</protein>
<evidence type="ECO:0000313" key="2">
    <source>
        <dbReference type="EMBL" id="NYI83790.1"/>
    </source>
</evidence>
<accession>A0A853ARA6</accession>
<reference evidence="2 3" key="1">
    <citation type="submission" date="2020-07" db="EMBL/GenBank/DDBJ databases">
        <title>Sequencing the genomes of 1000 actinobacteria strains.</title>
        <authorList>
            <person name="Klenk H.-P."/>
        </authorList>
    </citation>
    <scope>NUCLEOTIDE SEQUENCE [LARGE SCALE GENOMIC DNA]</scope>
    <source>
        <strain evidence="2 3">DSM 44065</strain>
    </source>
</reference>
<evidence type="ECO:0000256" key="1">
    <source>
        <dbReference type="SAM" id="MobiDB-lite"/>
    </source>
</evidence>
<proteinExistence type="predicted"/>
<feature type="region of interest" description="Disordered" evidence="1">
    <location>
        <begin position="1"/>
        <end position="95"/>
    </location>
</feature>
<feature type="compositionally biased region" description="Polar residues" evidence="1">
    <location>
        <begin position="44"/>
        <end position="54"/>
    </location>
</feature>
<name>A0A853ARA6_9PSEU</name>
<gene>
    <name evidence="2" type="ORF">HNR68_002420</name>
</gene>
<dbReference type="EMBL" id="JACCFJ010000001">
    <property type="protein sequence ID" value="NYI83790.1"/>
    <property type="molecule type" value="Genomic_DNA"/>
</dbReference>
<keyword evidence="3" id="KW-1185">Reference proteome</keyword>
<organism evidence="2 3">
    <name type="scientific">Saccharopolyspora hordei</name>
    <dbReference type="NCBI Taxonomy" id="1838"/>
    <lineage>
        <taxon>Bacteria</taxon>
        <taxon>Bacillati</taxon>
        <taxon>Actinomycetota</taxon>
        <taxon>Actinomycetes</taxon>
        <taxon>Pseudonocardiales</taxon>
        <taxon>Pseudonocardiaceae</taxon>
        <taxon>Saccharopolyspora</taxon>
    </lineage>
</organism>